<dbReference type="GO" id="GO:0003677">
    <property type="term" value="F:DNA binding"/>
    <property type="evidence" value="ECO:0007669"/>
    <property type="project" value="UniProtKB-KW"/>
</dbReference>
<evidence type="ECO:0000259" key="9">
    <source>
        <dbReference type="PROSITE" id="PS51032"/>
    </source>
</evidence>
<name>A0A8T3C8Z8_DENNO</name>
<evidence type="ECO:0000256" key="6">
    <source>
        <dbReference type="ARBA" id="ARBA00037973"/>
    </source>
</evidence>
<dbReference type="EMBL" id="JAGYWB010000003">
    <property type="protein sequence ID" value="KAI0527602.1"/>
    <property type="molecule type" value="Genomic_DNA"/>
</dbReference>
<dbReference type="InterPro" id="IPR016177">
    <property type="entry name" value="DNA-bd_dom_sf"/>
</dbReference>
<evidence type="ECO:0000256" key="4">
    <source>
        <dbReference type="ARBA" id="ARBA00023163"/>
    </source>
</evidence>
<dbReference type="SUPFAM" id="SSF54171">
    <property type="entry name" value="DNA-binding domain"/>
    <property type="match status" value="2"/>
</dbReference>
<evidence type="ECO:0000256" key="8">
    <source>
        <dbReference type="SAM" id="Phobius"/>
    </source>
</evidence>
<dbReference type="GO" id="GO:0009909">
    <property type="term" value="P:regulation of flower development"/>
    <property type="evidence" value="ECO:0007669"/>
    <property type="project" value="UniProtKB-ARBA"/>
</dbReference>
<feature type="transmembrane region" description="Helical" evidence="8">
    <location>
        <begin position="168"/>
        <end position="189"/>
    </location>
</feature>
<comment type="similarity">
    <text evidence="6">Belongs to the AP2/ERF transcription factor family. AP2 subfamily.</text>
</comment>
<dbReference type="OrthoDB" id="645709at2759"/>
<dbReference type="Proteomes" id="UP000829196">
    <property type="component" value="Unassembled WGS sequence"/>
</dbReference>
<accession>A0A8T3C8Z8</accession>
<dbReference type="CDD" id="cd00018">
    <property type="entry name" value="AP2"/>
    <property type="match status" value="1"/>
</dbReference>
<comment type="subcellular location">
    <subcellularLocation>
        <location evidence="1">Nucleus</location>
    </subcellularLocation>
</comment>
<reference evidence="10" key="1">
    <citation type="journal article" date="2022" name="Front. Genet.">
        <title>Chromosome-Scale Assembly of the Dendrobium nobile Genome Provides Insights Into the Molecular Mechanism of the Biosynthesis of the Medicinal Active Ingredient of Dendrobium.</title>
        <authorList>
            <person name="Xu Q."/>
            <person name="Niu S.-C."/>
            <person name="Li K.-L."/>
            <person name="Zheng P.-J."/>
            <person name="Zhang X.-J."/>
            <person name="Jia Y."/>
            <person name="Liu Y."/>
            <person name="Niu Y.-X."/>
            <person name="Yu L.-H."/>
            <person name="Chen D.-F."/>
            <person name="Zhang G.-Q."/>
        </authorList>
    </citation>
    <scope>NUCLEOTIDE SEQUENCE</scope>
    <source>
        <tissue evidence="10">Leaf</tissue>
    </source>
</reference>
<keyword evidence="8" id="KW-0472">Membrane</keyword>
<dbReference type="Gene3D" id="3.30.730.10">
    <property type="entry name" value="AP2/ERF domain"/>
    <property type="match status" value="2"/>
</dbReference>
<keyword evidence="11" id="KW-1185">Reference proteome</keyword>
<dbReference type="InterPro" id="IPR036955">
    <property type="entry name" value="AP2/ERF_dom_sf"/>
</dbReference>
<evidence type="ECO:0000256" key="2">
    <source>
        <dbReference type="ARBA" id="ARBA00023015"/>
    </source>
</evidence>
<keyword evidence="8" id="KW-0812">Transmembrane</keyword>
<evidence type="ECO:0000313" key="11">
    <source>
        <dbReference type="Proteomes" id="UP000829196"/>
    </source>
</evidence>
<keyword evidence="2" id="KW-0805">Transcription regulation</keyword>
<keyword evidence="3" id="KW-0238">DNA-binding</keyword>
<evidence type="ECO:0000256" key="3">
    <source>
        <dbReference type="ARBA" id="ARBA00023125"/>
    </source>
</evidence>
<sequence>MEISSPHSTNTTIFKASGRRRRRKSSGDLPSASRSAKRSSIYRGVTRHKLTGRYEAHIWDKNYLNKSQNKKGRQVYLGAYDTEESAARNYDLAALKYWGTDTTLNFPAANYDDDYKEMQAMSKEDYLASLRRRSSGFSRGASKYRGVARHHYNGRWEARIGRINGNKYLYLGTFSMYLLLILFIKNYFFRSL</sequence>
<dbReference type="Pfam" id="PF00847">
    <property type="entry name" value="AP2"/>
    <property type="match status" value="1"/>
</dbReference>
<feature type="domain" description="AP2/ERF" evidence="9">
    <location>
        <begin position="41"/>
        <end position="107"/>
    </location>
</feature>
<dbReference type="GO" id="GO:0003700">
    <property type="term" value="F:DNA-binding transcription factor activity"/>
    <property type="evidence" value="ECO:0007669"/>
    <property type="project" value="InterPro"/>
</dbReference>
<feature type="compositionally biased region" description="Polar residues" evidence="7">
    <location>
        <begin position="1"/>
        <end position="14"/>
    </location>
</feature>
<gene>
    <name evidence="10" type="ORF">KFK09_003207</name>
</gene>
<dbReference type="FunFam" id="3.30.730.10:FF:000004">
    <property type="entry name" value="AP2-like ethylene-responsive transcription factor"/>
    <property type="match status" value="1"/>
</dbReference>
<organism evidence="10 11">
    <name type="scientific">Dendrobium nobile</name>
    <name type="common">Orchid</name>
    <dbReference type="NCBI Taxonomy" id="94219"/>
    <lineage>
        <taxon>Eukaryota</taxon>
        <taxon>Viridiplantae</taxon>
        <taxon>Streptophyta</taxon>
        <taxon>Embryophyta</taxon>
        <taxon>Tracheophyta</taxon>
        <taxon>Spermatophyta</taxon>
        <taxon>Magnoliopsida</taxon>
        <taxon>Liliopsida</taxon>
        <taxon>Asparagales</taxon>
        <taxon>Orchidaceae</taxon>
        <taxon>Epidendroideae</taxon>
        <taxon>Malaxideae</taxon>
        <taxon>Dendrobiinae</taxon>
        <taxon>Dendrobium</taxon>
    </lineage>
</organism>
<comment type="caution">
    <text evidence="10">The sequence shown here is derived from an EMBL/GenBank/DDBJ whole genome shotgun (WGS) entry which is preliminary data.</text>
</comment>
<keyword evidence="4" id="KW-0804">Transcription</keyword>
<evidence type="ECO:0000256" key="5">
    <source>
        <dbReference type="ARBA" id="ARBA00023242"/>
    </source>
</evidence>
<dbReference type="AlphaFoldDB" id="A0A8T3C8Z8"/>
<evidence type="ECO:0000256" key="1">
    <source>
        <dbReference type="ARBA" id="ARBA00004123"/>
    </source>
</evidence>
<protein>
    <recommendedName>
        <fullName evidence="9">AP2/ERF domain-containing protein</fullName>
    </recommendedName>
</protein>
<keyword evidence="5" id="KW-0539">Nucleus</keyword>
<dbReference type="PANTHER" id="PTHR32467:SF97">
    <property type="entry name" value="ETHYLENE-RESPONSIVE TRANSCRIPTION FACTOR WRI1"/>
    <property type="match status" value="1"/>
</dbReference>
<dbReference type="GO" id="GO:0005634">
    <property type="term" value="C:nucleus"/>
    <property type="evidence" value="ECO:0007669"/>
    <property type="project" value="UniProtKB-SubCell"/>
</dbReference>
<dbReference type="PANTHER" id="PTHR32467">
    <property type="entry name" value="AP2-LIKE ETHYLENE-RESPONSIVE TRANSCRIPTION FACTOR"/>
    <property type="match status" value="1"/>
</dbReference>
<dbReference type="InterPro" id="IPR001471">
    <property type="entry name" value="AP2/ERF_dom"/>
</dbReference>
<dbReference type="PROSITE" id="PS51032">
    <property type="entry name" value="AP2_ERF"/>
    <property type="match status" value="2"/>
</dbReference>
<feature type="domain" description="AP2/ERF" evidence="9">
    <location>
        <begin position="143"/>
        <end position="175"/>
    </location>
</feature>
<evidence type="ECO:0000313" key="10">
    <source>
        <dbReference type="EMBL" id="KAI0527602.1"/>
    </source>
</evidence>
<dbReference type="SMR" id="A0A8T3C8Z8"/>
<proteinExistence type="inferred from homology"/>
<dbReference type="SMART" id="SM00380">
    <property type="entry name" value="AP2"/>
    <property type="match status" value="1"/>
</dbReference>
<keyword evidence="8" id="KW-1133">Transmembrane helix</keyword>
<evidence type="ECO:0000256" key="7">
    <source>
        <dbReference type="SAM" id="MobiDB-lite"/>
    </source>
</evidence>
<feature type="region of interest" description="Disordered" evidence="7">
    <location>
        <begin position="1"/>
        <end position="42"/>
    </location>
</feature>